<name>A0ABP1RKV5_9HEXA</name>
<comment type="caution">
    <text evidence="3">The sequence shown here is derived from an EMBL/GenBank/DDBJ whole genome shotgun (WGS) entry which is preliminary data.</text>
</comment>
<feature type="region of interest" description="Disordered" evidence="1">
    <location>
        <begin position="30"/>
        <end position="73"/>
    </location>
</feature>
<evidence type="ECO:0000256" key="1">
    <source>
        <dbReference type="SAM" id="MobiDB-lite"/>
    </source>
</evidence>
<evidence type="ECO:0000313" key="4">
    <source>
        <dbReference type="Proteomes" id="UP001642540"/>
    </source>
</evidence>
<feature type="compositionally biased region" description="Polar residues" evidence="1">
    <location>
        <begin position="172"/>
        <end position="194"/>
    </location>
</feature>
<dbReference type="InterPro" id="IPR059024">
    <property type="entry name" value="SYNRG_C"/>
</dbReference>
<feature type="region of interest" description="Disordered" evidence="1">
    <location>
        <begin position="317"/>
        <end position="341"/>
    </location>
</feature>
<dbReference type="EMBL" id="CAXLJM020000078">
    <property type="protein sequence ID" value="CAL8129653.1"/>
    <property type="molecule type" value="Genomic_DNA"/>
</dbReference>
<feature type="region of interest" description="Disordered" evidence="1">
    <location>
        <begin position="262"/>
        <end position="288"/>
    </location>
</feature>
<sequence length="721" mass="78695">MDEFSDFQMAVQKPSQGLITIGLPNGNSAPSGINGTGVRFSDSSPVHSFASHSKSDSVRSQFPKPLVPPGQKFGTNVGSRLANYDLGLSVPGQQQQINNGFQQGNMMMELSNYPKTVGNPPPTRNNNQGLLIGEEDKYSALRMFIETDINCSSATTSIFENPAQDHPETGGSRPTQQSTPNINSISTTVPDANKSDSVINANLMSALEFSNNAESPVGDSSSDFGDFQSFTGFQESSSQTNVPSFSNTTLVNSFSSFHTLPPQKVELAPTPPAVTVENGTSESDGEFGDFVSVEPVISQQAPVPVAPLTWNRNFDLSCLTSSPPPPPSDKKKPQNGMGNVMDFEFSLKPSENESYQGFKSTANHQGSGSSVTFSNFVKHGSDYQEPVLDCFEKSTLSFDIKPPPTIPVIPTSNFIRTSLIRNDEVTDIDTLKWNQTEDSNNDSALDYTPFEKKEFCGKSKFLDVSPETRSIASLDLGSYVSVDYTETSSKSIIDPVVPNNPCSGKSSASVTPPAPLSTDEPIMYDDYDKYQCFREECENEKERYFTEWNRCLQSCKTLISNAFLVFNGASTSDVIKEVVSDEKGYCYVMDMLDIYRLSQRIQKSGERMGVDSKLGHISLEINNLWETLTAFLLGTCVSTEICSETSDEDCEVQDSLPTCGVCLCNVNTGESSQCLDYGGKMYHSKCANFWVNEVDAILPSLSYVSSSGNQTSKHDKANNIL</sequence>
<feature type="domain" description="Synergin gamma C-terminal" evidence="2">
    <location>
        <begin position="539"/>
        <end position="701"/>
    </location>
</feature>
<evidence type="ECO:0000313" key="3">
    <source>
        <dbReference type="EMBL" id="CAL8129653.1"/>
    </source>
</evidence>
<keyword evidence="4" id="KW-1185">Reference proteome</keyword>
<reference evidence="3 4" key="1">
    <citation type="submission" date="2024-08" db="EMBL/GenBank/DDBJ databases">
        <authorList>
            <person name="Cucini C."/>
            <person name="Frati F."/>
        </authorList>
    </citation>
    <scope>NUCLEOTIDE SEQUENCE [LARGE SCALE GENOMIC DNA]</scope>
</reference>
<accession>A0ABP1RKV5</accession>
<dbReference type="Pfam" id="PF25999">
    <property type="entry name" value="SYNRG_C"/>
    <property type="match status" value="1"/>
</dbReference>
<dbReference type="Proteomes" id="UP001642540">
    <property type="component" value="Unassembled WGS sequence"/>
</dbReference>
<dbReference type="PANTHER" id="PTHR15463">
    <property type="entry name" value="AP1 GAMMA SUBUNIT BINDING PROTEIN 1"/>
    <property type="match status" value="1"/>
</dbReference>
<dbReference type="InterPro" id="IPR039656">
    <property type="entry name" value="SYNRG"/>
</dbReference>
<dbReference type="PANTHER" id="PTHR15463:SF2">
    <property type="entry name" value="SYNERGIN GAMMA"/>
    <property type="match status" value="1"/>
</dbReference>
<feature type="compositionally biased region" description="Polar residues" evidence="1">
    <location>
        <begin position="41"/>
        <end position="52"/>
    </location>
</feature>
<proteinExistence type="predicted"/>
<feature type="region of interest" description="Disordered" evidence="1">
    <location>
        <begin position="159"/>
        <end position="194"/>
    </location>
</feature>
<organism evidence="3 4">
    <name type="scientific">Orchesella dallaii</name>
    <dbReference type="NCBI Taxonomy" id="48710"/>
    <lineage>
        <taxon>Eukaryota</taxon>
        <taxon>Metazoa</taxon>
        <taxon>Ecdysozoa</taxon>
        <taxon>Arthropoda</taxon>
        <taxon>Hexapoda</taxon>
        <taxon>Collembola</taxon>
        <taxon>Entomobryomorpha</taxon>
        <taxon>Entomobryoidea</taxon>
        <taxon>Orchesellidae</taxon>
        <taxon>Orchesellinae</taxon>
        <taxon>Orchesella</taxon>
    </lineage>
</organism>
<evidence type="ECO:0000259" key="2">
    <source>
        <dbReference type="Pfam" id="PF25999"/>
    </source>
</evidence>
<protein>
    <recommendedName>
        <fullName evidence="2">Synergin gamma C-terminal domain-containing protein</fullName>
    </recommendedName>
</protein>
<gene>
    <name evidence="3" type="ORF">ODALV1_LOCUS23364</name>
</gene>